<evidence type="ECO:0000256" key="4">
    <source>
        <dbReference type="ARBA" id="ARBA00023136"/>
    </source>
</evidence>
<dbReference type="CTD" id="440335"/>
<evidence type="ECO:0000256" key="1">
    <source>
        <dbReference type="ARBA" id="ARBA00004167"/>
    </source>
</evidence>
<dbReference type="GO" id="GO:0016020">
    <property type="term" value="C:membrane"/>
    <property type="evidence" value="ECO:0007669"/>
    <property type="project" value="UniProtKB-SubCell"/>
</dbReference>
<keyword evidence="7" id="KW-1185">Reference proteome</keyword>
<dbReference type="GO" id="GO:0042127">
    <property type="term" value="P:regulation of cell population proliferation"/>
    <property type="evidence" value="ECO:0007669"/>
    <property type="project" value="Ensembl"/>
</dbReference>
<sequence length="85" mass="9496">MSLSMEELEATAQEVLGRLKSHRLFQSEWDTAAFVVFLTFVGTVLLLLLLVIAHCCCHCCCSSKPRKGRPGKERLKGMDNLAMEP</sequence>
<evidence type="ECO:0000256" key="5">
    <source>
        <dbReference type="SAM" id="MobiDB-lite"/>
    </source>
</evidence>
<dbReference type="CDD" id="cd20255">
    <property type="entry name" value="CASIMO1_SMIM22"/>
    <property type="match status" value="1"/>
</dbReference>
<dbReference type="GeneTree" id="ENSGT00770000120884"/>
<evidence type="ECO:0000256" key="3">
    <source>
        <dbReference type="ARBA" id="ARBA00022989"/>
    </source>
</evidence>
<dbReference type="GO" id="GO:0032956">
    <property type="term" value="P:regulation of actin cytoskeleton organization"/>
    <property type="evidence" value="ECO:0007669"/>
    <property type="project" value="Ensembl"/>
</dbReference>
<evidence type="ECO:0000256" key="2">
    <source>
        <dbReference type="ARBA" id="ARBA00022692"/>
    </source>
</evidence>
<feature type="region of interest" description="Disordered" evidence="5">
    <location>
        <begin position="65"/>
        <end position="85"/>
    </location>
</feature>
<dbReference type="GO" id="GO:0030335">
    <property type="term" value="P:positive regulation of cell migration"/>
    <property type="evidence" value="ECO:0007669"/>
    <property type="project" value="Ensembl"/>
</dbReference>
<proteinExistence type="predicted"/>
<dbReference type="PANTHER" id="PTHR36982">
    <property type="entry name" value="CLCA DOMAIN-CONTAINING PROTEIN"/>
    <property type="match status" value="1"/>
</dbReference>
<evidence type="ECO:0000313" key="7">
    <source>
        <dbReference type="Proteomes" id="UP000515203"/>
    </source>
</evidence>
<name>A0A6P3ENX8_OCTDE</name>
<dbReference type="GO" id="GO:0140042">
    <property type="term" value="P:lipid droplet formation"/>
    <property type="evidence" value="ECO:0007669"/>
    <property type="project" value="Ensembl"/>
</dbReference>
<keyword evidence="4 6" id="KW-0472">Membrane</keyword>
<keyword evidence="3 6" id="KW-1133">Transmembrane helix</keyword>
<evidence type="ECO:0000256" key="6">
    <source>
        <dbReference type="SAM" id="Phobius"/>
    </source>
</evidence>
<dbReference type="Pfam" id="PF15831">
    <property type="entry name" value="SMIM5_18_22"/>
    <property type="match status" value="1"/>
</dbReference>
<dbReference type="GO" id="GO:0051726">
    <property type="term" value="P:regulation of cell cycle"/>
    <property type="evidence" value="ECO:0007669"/>
    <property type="project" value="Ensembl"/>
</dbReference>
<dbReference type="RefSeq" id="XP_004627856.1">
    <property type="nucleotide sequence ID" value="XM_004627799.2"/>
</dbReference>
<organism evidence="7 8">
    <name type="scientific">Octodon degus</name>
    <name type="common">Degu</name>
    <name type="synonym">Sciurus degus</name>
    <dbReference type="NCBI Taxonomy" id="10160"/>
    <lineage>
        <taxon>Eukaryota</taxon>
        <taxon>Metazoa</taxon>
        <taxon>Chordata</taxon>
        <taxon>Craniata</taxon>
        <taxon>Vertebrata</taxon>
        <taxon>Euteleostomi</taxon>
        <taxon>Mammalia</taxon>
        <taxon>Eutheria</taxon>
        <taxon>Euarchontoglires</taxon>
        <taxon>Glires</taxon>
        <taxon>Rodentia</taxon>
        <taxon>Hystricomorpha</taxon>
        <taxon>Octodontidae</taxon>
        <taxon>Octodon</taxon>
    </lineage>
</organism>
<dbReference type="RefSeq" id="XP_023567231.1">
    <property type="nucleotide sequence ID" value="XM_023711463.1"/>
</dbReference>
<evidence type="ECO:0000313" key="9">
    <source>
        <dbReference type="RefSeq" id="XP_023567231.1"/>
    </source>
</evidence>
<dbReference type="OrthoDB" id="9538566at2759"/>
<keyword evidence="2 6" id="KW-0812">Transmembrane</keyword>
<dbReference type="Proteomes" id="UP000515203">
    <property type="component" value="Unplaced"/>
</dbReference>
<accession>A0A6P3ENX8</accession>
<evidence type="ECO:0000313" key="8">
    <source>
        <dbReference type="RefSeq" id="XP_004627856.1"/>
    </source>
</evidence>
<dbReference type="OMA" id="IAHCCCH"/>
<dbReference type="AlphaFoldDB" id="A0A6P3ENX8"/>
<reference evidence="8 9" key="1">
    <citation type="submission" date="2025-04" db="UniProtKB">
        <authorList>
            <consortium name="RefSeq"/>
        </authorList>
    </citation>
    <scope>IDENTIFICATION</scope>
</reference>
<gene>
    <name evidence="8 9" type="primary">Smim22</name>
</gene>
<dbReference type="InterPro" id="IPR053081">
    <property type="entry name" value="SIM_Modulators"/>
</dbReference>
<feature type="transmembrane region" description="Helical" evidence="6">
    <location>
        <begin position="32"/>
        <end position="53"/>
    </location>
</feature>
<dbReference type="InterPro" id="IPR031671">
    <property type="entry name" value="SMIM5/18/22"/>
</dbReference>
<comment type="subcellular location">
    <subcellularLocation>
        <location evidence="1">Membrane</location>
        <topology evidence="1">Single-pass membrane protein</topology>
    </subcellularLocation>
</comment>
<dbReference type="GeneID" id="101564784"/>
<dbReference type="PANTHER" id="PTHR36982:SF3">
    <property type="entry name" value="SMALL INTEGRAL MEMBRANE PROTEIN 22"/>
    <property type="match status" value="1"/>
</dbReference>
<protein>
    <submittedName>
        <fullName evidence="8 9">Small integral membrane protein 22</fullName>
    </submittedName>
</protein>